<dbReference type="EMBL" id="CP107006">
    <property type="protein sequence ID" value="UYQ92621.1"/>
    <property type="molecule type" value="Genomic_DNA"/>
</dbReference>
<dbReference type="InterPro" id="IPR011006">
    <property type="entry name" value="CheY-like_superfamily"/>
</dbReference>
<dbReference type="Gene3D" id="6.10.250.690">
    <property type="match status" value="1"/>
</dbReference>
<keyword evidence="4 7" id="KW-0238">DNA-binding</keyword>
<protein>
    <submittedName>
        <fullName evidence="10">Response regulator transcription factor</fullName>
    </submittedName>
</protein>
<feature type="domain" description="OmpR/PhoB-type" evidence="9">
    <location>
        <begin position="127"/>
        <end position="225"/>
    </location>
</feature>
<organism evidence="10 11">
    <name type="scientific">Chitinophaga horti</name>
    <dbReference type="NCBI Taxonomy" id="2920382"/>
    <lineage>
        <taxon>Bacteria</taxon>
        <taxon>Pseudomonadati</taxon>
        <taxon>Bacteroidota</taxon>
        <taxon>Chitinophagia</taxon>
        <taxon>Chitinophagales</taxon>
        <taxon>Chitinophagaceae</taxon>
        <taxon>Chitinophaga</taxon>
    </lineage>
</organism>
<keyword evidence="2" id="KW-0902">Two-component regulatory system</keyword>
<keyword evidence="5" id="KW-0804">Transcription</keyword>
<evidence type="ECO:0000259" key="8">
    <source>
        <dbReference type="PROSITE" id="PS50110"/>
    </source>
</evidence>
<evidence type="ECO:0000256" key="7">
    <source>
        <dbReference type="PROSITE-ProRule" id="PRU01091"/>
    </source>
</evidence>
<reference evidence="10" key="1">
    <citation type="submission" date="2022-10" db="EMBL/GenBank/DDBJ databases">
        <title>Chitinophaga sp. nov., isolated from soil.</title>
        <authorList>
            <person name="Jeon C.O."/>
        </authorList>
    </citation>
    <scope>NUCLEOTIDE SEQUENCE</scope>
    <source>
        <strain evidence="10">R8</strain>
    </source>
</reference>
<dbReference type="InterPro" id="IPR039420">
    <property type="entry name" value="WalR-like"/>
</dbReference>
<evidence type="ECO:0000313" key="11">
    <source>
        <dbReference type="Proteomes" id="UP001162741"/>
    </source>
</evidence>
<keyword evidence="3" id="KW-0805">Transcription regulation</keyword>
<dbReference type="SMART" id="SM00448">
    <property type="entry name" value="REC"/>
    <property type="match status" value="1"/>
</dbReference>
<dbReference type="RefSeq" id="WP_264280857.1">
    <property type="nucleotide sequence ID" value="NZ_CP107006.1"/>
</dbReference>
<proteinExistence type="predicted"/>
<evidence type="ECO:0000259" key="9">
    <source>
        <dbReference type="PROSITE" id="PS51755"/>
    </source>
</evidence>
<evidence type="ECO:0000256" key="5">
    <source>
        <dbReference type="ARBA" id="ARBA00023163"/>
    </source>
</evidence>
<feature type="modified residue" description="4-aspartylphosphate" evidence="6">
    <location>
        <position position="52"/>
    </location>
</feature>
<evidence type="ECO:0000313" key="10">
    <source>
        <dbReference type="EMBL" id="UYQ92621.1"/>
    </source>
</evidence>
<keyword evidence="1 6" id="KW-0597">Phosphoprotein</keyword>
<evidence type="ECO:0000256" key="4">
    <source>
        <dbReference type="ARBA" id="ARBA00023125"/>
    </source>
</evidence>
<gene>
    <name evidence="10" type="ORF">MKQ68_21295</name>
</gene>
<evidence type="ECO:0000256" key="2">
    <source>
        <dbReference type="ARBA" id="ARBA00023012"/>
    </source>
</evidence>
<dbReference type="Gene3D" id="3.40.50.2300">
    <property type="match status" value="1"/>
</dbReference>
<dbReference type="SUPFAM" id="SSF52172">
    <property type="entry name" value="CheY-like"/>
    <property type="match status" value="1"/>
</dbReference>
<keyword evidence="11" id="KW-1185">Reference proteome</keyword>
<dbReference type="InterPro" id="IPR016032">
    <property type="entry name" value="Sig_transdc_resp-reg_C-effctor"/>
</dbReference>
<evidence type="ECO:0000256" key="1">
    <source>
        <dbReference type="ARBA" id="ARBA00022553"/>
    </source>
</evidence>
<dbReference type="Gene3D" id="1.10.10.10">
    <property type="entry name" value="Winged helix-like DNA-binding domain superfamily/Winged helix DNA-binding domain"/>
    <property type="match status" value="1"/>
</dbReference>
<dbReference type="Proteomes" id="UP001162741">
    <property type="component" value="Chromosome"/>
</dbReference>
<dbReference type="PANTHER" id="PTHR48111:SF22">
    <property type="entry name" value="REGULATOR OF RPOS"/>
    <property type="match status" value="1"/>
</dbReference>
<accession>A0ABY6J2N2</accession>
<feature type="domain" description="Response regulatory" evidence="8">
    <location>
        <begin position="3"/>
        <end position="117"/>
    </location>
</feature>
<dbReference type="SUPFAM" id="SSF46894">
    <property type="entry name" value="C-terminal effector domain of the bipartite response regulators"/>
    <property type="match status" value="1"/>
</dbReference>
<evidence type="ECO:0000256" key="6">
    <source>
        <dbReference type="PROSITE-ProRule" id="PRU00169"/>
    </source>
</evidence>
<sequence>MHNLLLLEDDANLAADIKAQLEREAFHVEVRFDGLMAEKTALRQTFDCIILDINVPGKNGYEVCRAIRQEGITTPVIMLTAFGEVEDKLDGFDSGADDYLTKPFYFRELLARIKALLKRGGQANGATGIVSIDTLEIDISKKQVSRAGQVIHLTGREFNILSMLAAAPGQPVSKKELISAIWGTSVEVNTNTIEVFINSLRNKIDKNQPVKLIHTRFGFGYYISTAPYEAS</sequence>
<name>A0ABY6J2N2_9BACT</name>
<dbReference type="PANTHER" id="PTHR48111">
    <property type="entry name" value="REGULATOR OF RPOS"/>
    <property type="match status" value="1"/>
</dbReference>
<dbReference type="Pfam" id="PF00486">
    <property type="entry name" value="Trans_reg_C"/>
    <property type="match status" value="1"/>
</dbReference>
<dbReference type="InterPro" id="IPR001867">
    <property type="entry name" value="OmpR/PhoB-type_DNA-bd"/>
</dbReference>
<dbReference type="PROSITE" id="PS51755">
    <property type="entry name" value="OMPR_PHOB"/>
    <property type="match status" value="1"/>
</dbReference>
<evidence type="ECO:0000256" key="3">
    <source>
        <dbReference type="ARBA" id="ARBA00023015"/>
    </source>
</evidence>
<dbReference type="CDD" id="cd00383">
    <property type="entry name" value="trans_reg_C"/>
    <property type="match status" value="1"/>
</dbReference>
<dbReference type="Pfam" id="PF00072">
    <property type="entry name" value="Response_reg"/>
    <property type="match status" value="1"/>
</dbReference>
<feature type="DNA-binding region" description="OmpR/PhoB-type" evidence="7">
    <location>
        <begin position="127"/>
        <end position="225"/>
    </location>
</feature>
<dbReference type="InterPro" id="IPR036388">
    <property type="entry name" value="WH-like_DNA-bd_sf"/>
</dbReference>
<dbReference type="PROSITE" id="PS50110">
    <property type="entry name" value="RESPONSE_REGULATORY"/>
    <property type="match status" value="1"/>
</dbReference>
<dbReference type="InterPro" id="IPR001789">
    <property type="entry name" value="Sig_transdc_resp-reg_receiver"/>
</dbReference>
<dbReference type="SMART" id="SM00862">
    <property type="entry name" value="Trans_reg_C"/>
    <property type="match status" value="1"/>
</dbReference>